<dbReference type="InterPro" id="IPR023186">
    <property type="entry name" value="IUNH"/>
</dbReference>
<dbReference type="InterPro" id="IPR001910">
    <property type="entry name" value="Inosine/uridine_hydrolase_dom"/>
</dbReference>
<dbReference type="AlphaFoldDB" id="A0A9D2G1H5"/>
<name>A0A9D2G1H5_9LACT</name>
<dbReference type="GO" id="GO:0008477">
    <property type="term" value="F:purine nucleosidase activity"/>
    <property type="evidence" value="ECO:0007669"/>
    <property type="project" value="TreeGrafter"/>
</dbReference>
<dbReference type="GO" id="GO:0006152">
    <property type="term" value="P:purine nucleoside catabolic process"/>
    <property type="evidence" value="ECO:0007669"/>
    <property type="project" value="TreeGrafter"/>
</dbReference>
<dbReference type="Pfam" id="PF01156">
    <property type="entry name" value="IU_nuc_hydro"/>
    <property type="match status" value="1"/>
</dbReference>
<feature type="domain" description="Inosine/uridine-preferring nucleoside hydrolase" evidence="3">
    <location>
        <begin position="4"/>
        <end position="303"/>
    </location>
</feature>
<organism evidence="4 5">
    <name type="scientific">Candidatus Atopostipes pullistercoris</name>
    <dbReference type="NCBI Taxonomy" id="2838467"/>
    <lineage>
        <taxon>Bacteria</taxon>
        <taxon>Bacillati</taxon>
        <taxon>Bacillota</taxon>
        <taxon>Bacilli</taxon>
        <taxon>Lactobacillales</taxon>
        <taxon>Carnobacteriaceae</taxon>
        <taxon>Atopostipes</taxon>
    </lineage>
</organism>
<gene>
    <name evidence="4" type="ORF">H9808_02960</name>
</gene>
<evidence type="ECO:0000313" key="5">
    <source>
        <dbReference type="Proteomes" id="UP000824106"/>
    </source>
</evidence>
<reference evidence="4" key="1">
    <citation type="journal article" date="2021" name="PeerJ">
        <title>Extensive microbial diversity within the chicken gut microbiome revealed by metagenomics and culture.</title>
        <authorList>
            <person name="Gilroy R."/>
            <person name="Ravi A."/>
            <person name="Getino M."/>
            <person name="Pursley I."/>
            <person name="Horton D.L."/>
            <person name="Alikhan N.F."/>
            <person name="Baker D."/>
            <person name="Gharbi K."/>
            <person name="Hall N."/>
            <person name="Watson M."/>
            <person name="Adriaenssens E.M."/>
            <person name="Foster-Nyarko E."/>
            <person name="Jarju S."/>
            <person name="Secka A."/>
            <person name="Antonio M."/>
            <person name="Oren A."/>
            <person name="Chaudhuri R.R."/>
            <person name="La Ragione R."/>
            <person name="Hildebrand F."/>
            <person name="Pallen M.J."/>
        </authorList>
    </citation>
    <scope>NUCLEOTIDE SEQUENCE</scope>
    <source>
        <strain evidence="4">CHK169-4300</strain>
    </source>
</reference>
<dbReference type="InterPro" id="IPR036452">
    <property type="entry name" value="Ribo_hydro-like"/>
</dbReference>
<evidence type="ECO:0000313" key="4">
    <source>
        <dbReference type="EMBL" id="HIZ70712.1"/>
    </source>
</evidence>
<evidence type="ECO:0000256" key="2">
    <source>
        <dbReference type="ARBA" id="ARBA00023295"/>
    </source>
</evidence>
<dbReference type="CDD" id="cd02650">
    <property type="entry name" value="nuc_hydro_CaPnhB"/>
    <property type="match status" value="1"/>
</dbReference>
<protein>
    <submittedName>
        <fullName evidence="4">Nucleoside hydrolase</fullName>
    </submittedName>
</protein>
<sequence length="315" mass="33944">MKKIILDADTGIDDALAILYALGSNECELIGITSIYGNVSVDTSVENSLSILDLVEHQNIPVYKGSEAKLGSDTYERREITKKIHGHDGIGDVHIPKSTRSAESKNAVDFLIEACEEHGSELTIVATSPLTNLAKAFTKAPESIKKVGKIVIMGGALTVTGNVTPYAEANIIEDPNAAKTIFESGLPIVMVGLDVTMRTLITLNETKALRKLNTKNSELIADMIDFYFRSYEGRLSGVYGCPLHDPLAVGIALHPELASTLAIDLTVETSGASKGRTIGLMDKLNEGSPSTEVCVQVDESKFIELFMESLKNICK</sequence>
<evidence type="ECO:0000259" key="3">
    <source>
        <dbReference type="Pfam" id="PF01156"/>
    </source>
</evidence>
<dbReference type="PANTHER" id="PTHR12304">
    <property type="entry name" value="INOSINE-URIDINE PREFERRING NUCLEOSIDE HYDROLASE"/>
    <property type="match status" value="1"/>
</dbReference>
<dbReference type="GO" id="GO:0005829">
    <property type="term" value="C:cytosol"/>
    <property type="evidence" value="ECO:0007669"/>
    <property type="project" value="TreeGrafter"/>
</dbReference>
<dbReference type="Gene3D" id="3.90.245.10">
    <property type="entry name" value="Ribonucleoside hydrolase-like"/>
    <property type="match status" value="1"/>
</dbReference>
<comment type="caution">
    <text evidence="4">The sequence shown here is derived from an EMBL/GenBank/DDBJ whole genome shotgun (WGS) entry which is preliminary data.</text>
</comment>
<reference evidence="4" key="2">
    <citation type="submission" date="2021-04" db="EMBL/GenBank/DDBJ databases">
        <authorList>
            <person name="Gilroy R."/>
        </authorList>
    </citation>
    <scope>NUCLEOTIDE SEQUENCE</scope>
    <source>
        <strain evidence="4">CHK169-4300</strain>
    </source>
</reference>
<proteinExistence type="predicted"/>
<dbReference type="EMBL" id="DXAZ01000040">
    <property type="protein sequence ID" value="HIZ70712.1"/>
    <property type="molecule type" value="Genomic_DNA"/>
</dbReference>
<dbReference type="SUPFAM" id="SSF53590">
    <property type="entry name" value="Nucleoside hydrolase"/>
    <property type="match status" value="1"/>
</dbReference>
<evidence type="ECO:0000256" key="1">
    <source>
        <dbReference type="ARBA" id="ARBA00022801"/>
    </source>
</evidence>
<dbReference type="Proteomes" id="UP000824106">
    <property type="component" value="Unassembled WGS sequence"/>
</dbReference>
<keyword evidence="1 4" id="KW-0378">Hydrolase</keyword>
<dbReference type="PANTHER" id="PTHR12304:SF4">
    <property type="entry name" value="URIDINE NUCLEOSIDASE"/>
    <property type="match status" value="1"/>
</dbReference>
<accession>A0A9D2G1H5</accession>
<keyword evidence="2" id="KW-0326">Glycosidase</keyword>